<evidence type="ECO:0000256" key="1">
    <source>
        <dbReference type="SAM" id="SignalP"/>
    </source>
</evidence>
<dbReference type="EMBL" id="WNKZ01000010">
    <property type="protein sequence ID" value="MTV52269.1"/>
    <property type="molecule type" value="Genomic_DNA"/>
</dbReference>
<name>A0A6I3STE1_9BURK</name>
<feature type="chain" id="PRO_5026157667" evidence="1">
    <location>
        <begin position="26"/>
        <end position="370"/>
    </location>
</feature>
<proteinExistence type="predicted"/>
<dbReference type="NCBIfam" id="TIGR02595">
    <property type="entry name" value="PEP_CTERM"/>
    <property type="match status" value="1"/>
</dbReference>
<comment type="caution">
    <text evidence="3">The sequence shown here is derived from an EMBL/GenBank/DDBJ whole genome shotgun (WGS) entry which is preliminary data.</text>
</comment>
<sequence>MKTSACFALAAAAFVCSVTVPSAHAAGKLWDLGYGITVSGSSADGSVIGAYIQNDSYYMWTAATGVTSIGGAWQGGVASVSADGSRISGSAFGSDGLGYAGYYSVGTGQWTTLGGIGGNSDTSASSGWNISGDGKTVVGLGWVDGGTAHAIASTPAGVMHDLGSLGGSSRANGVSYDGTVIAGWVEQPDGQWTGAYWKNGTLHNMVDDQGNALQEAGAVSADGNWIVGDGNHGQTWRYSTVTQQTEWLGDLDATTDFQGATGVSADGHIIVGYDRGFGPAASGQGTIWIEGQGMLSFTDYITSQGVDLGGRTLALPLGVSADGRTFYGMDNTGSGFVVTLSPVPEPATYAMMALGLAGLAARRRMHCNKE</sequence>
<feature type="domain" description="Ice-binding protein C-terminal" evidence="2">
    <location>
        <begin position="342"/>
        <end position="364"/>
    </location>
</feature>
<dbReference type="OrthoDB" id="8981767at2"/>
<reference evidence="3 4" key="1">
    <citation type="submission" date="2019-11" db="EMBL/GenBank/DDBJ databases">
        <title>Type strains purchased from KCTC, JCM and DSMZ.</title>
        <authorList>
            <person name="Lu H."/>
        </authorList>
    </citation>
    <scope>NUCLEOTIDE SEQUENCE [LARGE SCALE GENOMIC DNA]</scope>
    <source>
        <strain evidence="3 4">KCTC 52429</strain>
    </source>
</reference>
<evidence type="ECO:0000259" key="2">
    <source>
        <dbReference type="Pfam" id="PF07589"/>
    </source>
</evidence>
<dbReference type="Proteomes" id="UP000430634">
    <property type="component" value="Unassembled WGS sequence"/>
</dbReference>
<dbReference type="RefSeq" id="WP_155469600.1">
    <property type="nucleotide sequence ID" value="NZ_BMKG01000002.1"/>
</dbReference>
<dbReference type="AlphaFoldDB" id="A0A6I3STE1"/>
<gene>
    <name evidence="3" type="ORF">GM672_05905</name>
</gene>
<evidence type="ECO:0000313" key="4">
    <source>
        <dbReference type="Proteomes" id="UP000430634"/>
    </source>
</evidence>
<organism evidence="3 4">
    <name type="scientific">Pseudoduganella buxea</name>
    <dbReference type="NCBI Taxonomy" id="1949069"/>
    <lineage>
        <taxon>Bacteria</taxon>
        <taxon>Pseudomonadati</taxon>
        <taxon>Pseudomonadota</taxon>
        <taxon>Betaproteobacteria</taxon>
        <taxon>Burkholderiales</taxon>
        <taxon>Oxalobacteraceae</taxon>
        <taxon>Telluria group</taxon>
        <taxon>Pseudoduganella</taxon>
    </lineage>
</organism>
<protein>
    <submittedName>
        <fullName evidence="3">PEP-CTERM sorting domain-containing protein</fullName>
    </submittedName>
</protein>
<evidence type="ECO:0000313" key="3">
    <source>
        <dbReference type="EMBL" id="MTV52269.1"/>
    </source>
</evidence>
<feature type="signal peptide" evidence="1">
    <location>
        <begin position="1"/>
        <end position="25"/>
    </location>
</feature>
<accession>A0A6I3STE1</accession>
<dbReference type="Pfam" id="PF07589">
    <property type="entry name" value="PEP-CTERM"/>
    <property type="match status" value="1"/>
</dbReference>
<dbReference type="InterPro" id="IPR013424">
    <property type="entry name" value="Ice-binding_C"/>
</dbReference>
<keyword evidence="1" id="KW-0732">Signal</keyword>